<dbReference type="EMBL" id="VTWS01000001">
    <property type="protein sequence ID" value="KAA9357064.1"/>
    <property type="molecule type" value="Genomic_DNA"/>
</dbReference>
<proteinExistence type="predicted"/>
<accession>A0A5N1JLK1</accession>
<keyword evidence="2" id="KW-1185">Reference proteome</keyword>
<reference evidence="1 2" key="1">
    <citation type="submission" date="2019-09" db="EMBL/GenBank/DDBJ databases">
        <title>Genome Sequence of Larkinella sp MA1.</title>
        <authorList>
            <person name="Srinivasan S."/>
        </authorList>
    </citation>
    <scope>NUCLEOTIDE SEQUENCE [LARGE SCALE GENOMIC DNA]</scope>
    <source>
        <strain evidence="1 2">MA1</strain>
    </source>
</reference>
<evidence type="ECO:0000313" key="1">
    <source>
        <dbReference type="EMBL" id="KAA9357064.1"/>
    </source>
</evidence>
<sequence length="67" mass="8168">MKYDPFFFISCIMGDELYKLNSAKNEQLDYRALEERFKQVWNQPIDDFYLSGLPPVIRRNARRPFIY</sequence>
<protein>
    <submittedName>
        <fullName evidence="1">Uncharacterized protein</fullName>
    </submittedName>
</protein>
<dbReference type="AlphaFoldDB" id="A0A5N1JLK1"/>
<dbReference type="Proteomes" id="UP000326344">
    <property type="component" value="Unassembled WGS sequence"/>
</dbReference>
<dbReference type="RefSeq" id="WP_150875147.1">
    <property type="nucleotide sequence ID" value="NZ_VTWS01000001.1"/>
</dbReference>
<name>A0A5N1JLK1_9BACT</name>
<evidence type="ECO:0000313" key="2">
    <source>
        <dbReference type="Proteomes" id="UP000326344"/>
    </source>
</evidence>
<gene>
    <name evidence="1" type="ORF">F0P93_04825</name>
</gene>
<comment type="caution">
    <text evidence="1">The sequence shown here is derived from an EMBL/GenBank/DDBJ whole genome shotgun (WGS) entry which is preliminary data.</text>
</comment>
<organism evidence="1 2">
    <name type="scientific">Larkinella humicola</name>
    <dbReference type="NCBI Taxonomy" id="2607654"/>
    <lineage>
        <taxon>Bacteria</taxon>
        <taxon>Pseudomonadati</taxon>
        <taxon>Bacteroidota</taxon>
        <taxon>Cytophagia</taxon>
        <taxon>Cytophagales</taxon>
        <taxon>Spirosomataceae</taxon>
        <taxon>Larkinella</taxon>
    </lineage>
</organism>